<sequence>MTSTVSEESSKADPPWICGDPLKYPLPKPDSDPWARVLEPMLEKENEIAFVVESYKGLQPDSSVEIISLLGQIASILRESTNLTADSILNGTSTIQLQQDDPQTPPPVMSRINILWFISLILSITTVLVGTVSLQWIREYRLYPRHITSRDKLALLNMRIESFIGWGVPTLISLLPVILQASVVLFLVGLIDFITIVAPSQVSIPVIAVIALPLTRADTILRPVSWRGKISNLVDRMLPSNDRIFLHYRQRFHEQIYRQKWRLYDTQSTPNQQWCEKEQVSFSCDDPNTSPPLYDCIMGLRKLLREGDNLDPELASSSYYCVQDLFKYDRSGSFGPKLWHQYLQGLTLDDHSHTSLASHNDVQQLIPSRILQEETLMTALTVLPRTPENVLALYEHHIRLFNFYLTLPARSVTKRQRLESTLSLLSRERIEDPKARSDVSRQYTMLLEKLFETYAYQTTPYVFRYQNTIQLLDVAFRAQDDADRNRTLQLIYSHVVEIGKFSSSPIGPQYLLYFLMASYVGLVVGAGHHFTAFGRQMEESLILQLVDIGNSIRFDQLTQSADPSGTSKIGAIHKPYASSKYALALTHAVSHADVGARDPET</sequence>
<name>A0ACB8GN65_PSICU</name>
<keyword evidence="2" id="KW-1185">Reference proteome</keyword>
<gene>
    <name evidence="1" type="ORF">JR316_0010565</name>
</gene>
<accession>A0ACB8GN65</accession>
<reference evidence="1" key="1">
    <citation type="submission" date="2021-10" db="EMBL/GenBank/DDBJ databases">
        <title>Psilocybe cubensis genome.</title>
        <authorList>
            <person name="Mckernan K.J."/>
            <person name="Crawford S."/>
            <person name="Trippe A."/>
            <person name="Kane L.T."/>
            <person name="Mclaughlin S."/>
        </authorList>
    </citation>
    <scope>NUCLEOTIDE SEQUENCE</scope>
    <source>
        <strain evidence="1">MGC-MH-2018</strain>
    </source>
</reference>
<dbReference type="Proteomes" id="UP000664032">
    <property type="component" value="Unassembled WGS sequence"/>
</dbReference>
<organism evidence="1 2">
    <name type="scientific">Psilocybe cubensis</name>
    <name type="common">Psychedelic mushroom</name>
    <name type="synonym">Stropharia cubensis</name>
    <dbReference type="NCBI Taxonomy" id="181762"/>
    <lineage>
        <taxon>Eukaryota</taxon>
        <taxon>Fungi</taxon>
        <taxon>Dikarya</taxon>
        <taxon>Basidiomycota</taxon>
        <taxon>Agaricomycotina</taxon>
        <taxon>Agaricomycetes</taxon>
        <taxon>Agaricomycetidae</taxon>
        <taxon>Agaricales</taxon>
        <taxon>Agaricineae</taxon>
        <taxon>Strophariaceae</taxon>
        <taxon>Psilocybe</taxon>
    </lineage>
</organism>
<evidence type="ECO:0000313" key="1">
    <source>
        <dbReference type="EMBL" id="KAH9476651.1"/>
    </source>
</evidence>
<proteinExistence type="predicted"/>
<evidence type="ECO:0000313" key="2">
    <source>
        <dbReference type="Proteomes" id="UP000664032"/>
    </source>
</evidence>
<dbReference type="EMBL" id="JAFIQS020000010">
    <property type="protein sequence ID" value="KAH9476651.1"/>
    <property type="molecule type" value="Genomic_DNA"/>
</dbReference>
<comment type="caution">
    <text evidence="1">The sequence shown here is derived from an EMBL/GenBank/DDBJ whole genome shotgun (WGS) entry which is preliminary data.</text>
</comment>
<protein>
    <submittedName>
        <fullName evidence="1">Uncharacterized protein</fullName>
    </submittedName>
</protein>